<gene>
    <name evidence="2" type="ORF">Fcan01_17267</name>
</gene>
<feature type="region of interest" description="Disordered" evidence="1">
    <location>
        <begin position="134"/>
        <end position="177"/>
    </location>
</feature>
<dbReference type="Proteomes" id="UP000198287">
    <property type="component" value="Unassembled WGS sequence"/>
</dbReference>
<protein>
    <submittedName>
        <fullName evidence="2">Uncharacterized protein</fullName>
    </submittedName>
</protein>
<reference evidence="2 3" key="1">
    <citation type="submission" date="2015-12" db="EMBL/GenBank/DDBJ databases">
        <title>The genome of Folsomia candida.</title>
        <authorList>
            <person name="Faddeeva A."/>
            <person name="Derks M.F."/>
            <person name="Anvar Y."/>
            <person name="Smit S."/>
            <person name="Van Straalen N."/>
            <person name="Roelofs D."/>
        </authorList>
    </citation>
    <scope>NUCLEOTIDE SEQUENCE [LARGE SCALE GENOMIC DNA]</scope>
    <source>
        <strain evidence="2 3">VU population</strain>
        <tissue evidence="2">Whole body</tissue>
    </source>
</reference>
<dbReference type="EMBL" id="LNIX01000012">
    <property type="protein sequence ID" value="OXA48366.1"/>
    <property type="molecule type" value="Genomic_DNA"/>
</dbReference>
<sequence length="177" mass="19743">MVVLAYAYTNLIYSVLMSTVKPNLPKNLHELLKLDEIKVYTFQHPDDGEYMNGIEDLLQIVVHFEAWGNKIVEPVNSTNDFAVFDKTVLSLAYHGVVGAKAISPKFIAIQNFGNMRTFTALLEETGRTVVAPIGRHGVPPEAKISRAGPQRDGHGEPDIVRHENQHEEVGQHELCDV</sequence>
<dbReference type="AlphaFoldDB" id="A0A226DVY2"/>
<name>A0A226DVY2_FOLCA</name>
<proteinExistence type="predicted"/>
<feature type="compositionally biased region" description="Basic and acidic residues" evidence="1">
    <location>
        <begin position="149"/>
        <end position="177"/>
    </location>
</feature>
<keyword evidence="3" id="KW-1185">Reference proteome</keyword>
<evidence type="ECO:0000313" key="3">
    <source>
        <dbReference type="Proteomes" id="UP000198287"/>
    </source>
</evidence>
<organism evidence="2 3">
    <name type="scientific">Folsomia candida</name>
    <name type="common">Springtail</name>
    <dbReference type="NCBI Taxonomy" id="158441"/>
    <lineage>
        <taxon>Eukaryota</taxon>
        <taxon>Metazoa</taxon>
        <taxon>Ecdysozoa</taxon>
        <taxon>Arthropoda</taxon>
        <taxon>Hexapoda</taxon>
        <taxon>Collembola</taxon>
        <taxon>Entomobryomorpha</taxon>
        <taxon>Isotomoidea</taxon>
        <taxon>Isotomidae</taxon>
        <taxon>Proisotominae</taxon>
        <taxon>Folsomia</taxon>
    </lineage>
</organism>
<comment type="caution">
    <text evidence="2">The sequence shown here is derived from an EMBL/GenBank/DDBJ whole genome shotgun (WGS) entry which is preliminary data.</text>
</comment>
<evidence type="ECO:0000313" key="2">
    <source>
        <dbReference type="EMBL" id="OXA48366.1"/>
    </source>
</evidence>
<evidence type="ECO:0000256" key="1">
    <source>
        <dbReference type="SAM" id="MobiDB-lite"/>
    </source>
</evidence>
<accession>A0A226DVY2</accession>